<evidence type="ECO:0000313" key="3">
    <source>
        <dbReference type="Proteomes" id="UP001056383"/>
    </source>
</evidence>
<evidence type="ECO:0000313" key="2">
    <source>
        <dbReference type="EMBL" id="URN16491.1"/>
    </source>
</evidence>
<keyword evidence="3" id="KW-1185">Reference proteome</keyword>
<name>A0ABY4TC01_9ACTN</name>
<evidence type="ECO:0000256" key="1">
    <source>
        <dbReference type="SAM" id="MobiDB-lite"/>
    </source>
</evidence>
<sequence length="191" mass="18754">MPETCAVPRFAPLRVRGGRFGLWRIVRRPRRAVAAGLVVTAAALAASAVRGPAAGSDPAAPAVAARPGPPAVPTAPGRPADRDLVSAPVRIADGATVRLLRPGDRVDVIAVPVPPAGTPAEGDGPGARTAVAGARVEAVPRTPQEGGLPDDPDGLAGTGAGSALLVLAVPRPAAPGLVAAAATSHLAVVLL</sequence>
<accession>A0ABY4TC01</accession>
<reference evidence="2" key="1">
    <citation type="submission" date="2022-04" db="EMBL/GenBank/DDBJ databases">
        <title>Systematic whole-genome sequencing reveals an unexpected diversity among actinomycetoma pathogens and provides insights into their antibacterial susceptibilities.</title>
        <authorList>
            <person name="Watson A.K."/>
            <person name="Kepplinger B."/>
            <person name="Bakhiet S.M."/>
            <person name="Mhmoud N.A."/>
            <person name="Chapman J."/>
            <person name="Allenby N."/>
            <person name="Mickiewicz K."/>
            <person name="Goodfellow M."/>
            <person name="Fahal A.H."/>
            <person name="Errington J."/>
        </authorList>
    </citation>
    <scope>NUCLEOTIDE SEQUENCE</scope>
    <source>
        <strain evidence="2">SD 504</strain>
    </source>
</reference>
<dbReference type="Proteomes" id="UP001056383">
    <property type="component" value="Chromosome"/>
</dbReference>
<proteinExistence type="predicted"/>
<dbReference type="EMBL" id="CP095474">
    <property type="protein sequence ID" value="URN16491.1"/>
    <property type="molecule type" value="Genomic_DNA"/>
</dbReference>
<organism evidence="2 3">
    <name type="scientific">Streptomyces sudanensis</name>
    <dbReference type="NCBI Taxonomy" id="436397"/>
    <lineage>
        <taxon>Bacteria</taxon>
        <taxon>Bacillati</taxon>
        <taxon>Actinomycetota</taxon>
        <taxon>Actinomycetes</taxon>
        <taxon>Kitasatosporales</taxon>
        <taxon>Streptomycetaceae</taxon>
        <taxon>Streptomyces</taxon>
    </lineage>
</organism>
<protein>
    <submittedName>
        <fullName evidence="2">RcpC/CpaB family pilus assembly protein</fullName>
    </submittedName>
</protein>
<feature type="compositionally biased region" description="Low complexity" evidence="1">
    <location>
        <begin position="51"/>
        <end position="66"/>
    </location>
</feature>
<feature type="region of interest" description="Disordered" evidence="1">
    <location>
        <begin position="51"/>
        <end position="84"/>
    </location>
</feature>
<gene>
    <name evidence="2" type="ORF">MW084_11700</name>
</gene>